<dbReference type="Gene3D" id="3.40.50.720">
    <property type="entry name" value="NAD(P)-binding Rossmann-like Domain"/>
    <property type="match status" value="1"/>
</dbReference>
<evidence type="ECO:0000256" key="4">
    <source>
        <dbReference type="ARBA" id="ARBA00023002"/>
    </source>
</evidence>
<evidence type="ECO:0000313" key="8">
    <source>
        <dbReference type="EMBL" id="MPM90731.1"/>
    </source>
</evidence>
<comment type="caution">
    <text evidence="8">The sequence shown here is derived from an EMBL/GenBank/DDBJ whole genome shotgun (WGS) entry which is preliminary data.</text>
</comment>
<dbReference type="EC" id="1.4.1.21" evidence="8"/>
<dbReference type="InterPro" id="IPR005106">
    <property type="entry name" value="Asp/hSer_DH_NAD-bd"/>
</dbReference>
<dbReference type="InterPro" id="IPR020626">
    <property type="entry name" value="Asp_DH_prok"/>
</dbReference>
<dbReference type="InterPro" id="IPR002811">
    <property type="entry name" value="Asp_DH"/>
</dbReference>
<dbReference type="PANTHER" id="PTHR31873:SF6">
    <property type="entry name" value="ASPARTATE DEHYDROGENASE DOMAIN-CONTAINING PROTEIN"/>
    <property type="match status" value="1"/>
</dbReference>
<dbReference type="Pfam" id="PF01958">
    <property type="entry name" value="Asp_DH_C"/>
    <property type="match status" value="1"/>
</dbReference>
<dbReference type="SUPFAM" id="SSF51735">
    <property type="entry name" value="NAD(P)-binding Rossmann-fold domains"/>
    <property type="match status" value="1"/>
</dbReference>
<dbReference type="Pfam" id="PF03447">
    <property type="entry name" value="NAD_binding_3"/>
    <property type="match status" value="1"/>
</dbReference>
<organism evidence="8">
    <name type="scientific">bioreactor metagenome</name>
    <dbReference type="NCBI Taxonomy" id="1076179"/>
    <lineage>
        <taxon>unclassified sequences</taxon>
        <taxon>metagenomes</taxon>
        <taxon>ecological metagenomes</taxon>
    </lineage>
</organism>
<name>A0A645DN87_9ZZZZ</name>
<dbReference type="NCBIfam" id="NF009830">
    <property type="entry name" value="PRK13304.1"/>
    <property type="match status" value="1"/>
</dbReference>
<evidence type="ECO:0000256" key="3">
    <source>
        <dbReference type="ARBA" id="ARBA00022857"/>
    </source>
</evidence>
<protein>
    <submittedName>
        <fullName evidence="8">L-aspartate dehydrogenase</fullName>
        <ecNumber evidence="8">1.4.1.21</ecNumber>
    </submittedName>
</protein>
<evidence type="ECO:0000256" key="2">
    <source>
        <dbReference type="ARBA" id="ARBA00022642"/>
    </source>
</evidence>
<keyword evidence="3" id="KW-0521">NADP</keyword>
<evidence type="ECO:0000256" key="5">
    <source>
        <dbReference type="ARBA" id="ARBA00023027"/>
    </source>
</evidence>
<dbReference type="Gene3D" id="3.30.360.10">
    <property type="entry name" value="Dihydrodipicolinate Reductase, domain 2"/>
    <property type="match status" value="1"/>
</dbReference>
<comment type="similarity">
    <text evidence="1">Belongs to the L-aspartate dehydrogenase family.</text>
</comment>
<gene>
    <name evidence="8" type="primary">nadX_10</name>
    <name evidence="8" type="ORF">SDC9_137853</name>
</gene>
<dbReference type="EMBL" id="VSSQ01037908">
    <property type="protein sequence ID" value="MPM90731.1"/>
    <property type="molecule type" value="Genomic_DNA"/>
</dbReference>
<dbReference type="AlphaFoldDB" id="A0A645DN87"/>
<feature type="domain" description="Aspartate/homoserine dehydrogenase NAD-binding" evidence="7">
    <location>
        <begin position="7"/>
        <end position="118"/>
    </location>
</feature>
<dbReference type="NCBIfam" id="TIGR03855">
    <property type="entry name" value="NAD_NadX"/>
    <property type="match status" value="1"/>
</dbReference>
<feature type="domain" description="Aspartate dehydrogenase" evidence="6">
    <location>
        <begin position="166"/>
        <end position="254"/>
    </location>
</feature>
<keyword evidence="2" id="KW-0662">Pyridine nucleotide biosynthesis</keyword>
<dbReference type="GO" id="GO:0033735">
    <property type="term" value="F:aspartate dehydrogenase [NAD(P)+] activity"/>
    <property type="evidence" value="ECO:0007669"/>
    <property type="project" value="UniProtKB-EC"/>
</dbReference>
<dbReference type="GO" id="GO:0050661">
    <property type="term" value="F:NADP binding"/>
    <property type="evidence" value="ECO:0007669"/>
    <property type="project" value="InterPro"/>
</dbReference>
<dbReference type="InterPro" id="IPR036291">
    <property type="entry name" value="NAD(P)-bd_dom_sf"/>
</dbReference>
<keyword evidence="4 8" id="KW-0560">Oxidoreductase</keyword>
<dbReference type="PANTHER" id="PTHR31873">
    <property type="entry name" value="L-ASPARTATE DEHYDROGENASE-RELATED"/>
    <property type="match status" value="1"/>
</dbReference>
<proteinExistence type="inferred from homology"/>
<evidence type="ECO:0000256" key="1">
    <source>
        <dbReference type="ARBA" id="ARBA00008331"/>
    </source>
</evidence>
<evidence type="ECO:0000259" key="7">
    <source>
        <dbReference type="Pfam" id="PF03447"/>
    </source>
</evidence>
<dbReference type="SUPFAM" id="SSF55347">
    <property type="entry name" value="Glyceraldehyde-3-phosphate dehydrogenase-like, C-terminal domain"/>
    <property type="match status" value="1"/>
</dbReference>
<dbReference type="InterPro" id="IPR011182">
    <property type="entry name" value="L-Asp_DH"/>
</dbReference>
<dbReference type="NCBIfam" id="NF009828">
    <property type="entry name" value="PRK13303.1-3"/>
    <property type="match status" value="1"/>
</dbReference>
<dbReference type="GO" id="GO:0009435">
    <property type="term" value="P:NAD+ biosynthetic process"/>
    <property type="evidence" value="ECO:0007669"/>
    <property type="project" value="InterPro"/>
</dbReference>
<dbReference type="NCBIfam" id="NF009829">
    <property type="entry name" value="PRK13303.1-4"/>
    <property type="match status" value="1"/>
</dbReference>
<dbReference type="PIRSF" id="PIRSF005227">
    <property type="entry name" value="Asp_dh_NAD_syn"/>
    <property type="match status" value="1"/>
</dbReference>
<dbReference type="InterPro" id="IPR022487">
    <property type="entry name" value="Asp_DH_arc"/>
</dbReference>
<sequence>MRITIVGCGVIGSRLAKAADEMAEVKRIYLIDLNKNLSESLAGQLKKAVTVDTVEDELYHCDLVIEAASQNAAKDILTKSVGRGVDVMVMSVGALVDDEFRNQIFERAKNSGSRIFIPSGALTGTDALRSASMDELTTVELRSTKNPKALANIEYLEKKGIDTNKITERTVLYSGTAREAVQIFPRNINVAATVSLLGVGFDRTTVTIILDPDVKSNNHDLIISGAFGRAECQTFNVPSPDNPRTSYLASLSAISALKRIIRNEWVGI</sequence>
<reference evidence="8" key="1">
    <citation type="submission" date="2019-08" db="EMBL/GenBank/DDBJ databases">
        <authorList>
            <person name="Kucharzyk K."/>
            <person name="Murdoch R.W."/>
            <person name="Higgins S."/>
            <person name="Loffler F."/>
        </authorList>
    </citation>
    <scope>NUCLEOTIDE SEQUENCE</scope>
</reference>
<evidence type="ECO:0000259" key="6">
    <source>
        <dbReference type="Pfam" id="PF01958"/>
    </source>
</evidence>
<dbReference type="HAMAP" id="MF_01265">
    <property type="entry name" value="NadX"/>
    <property type="match status" value="1"/>
</dbReference>
<keyword evidence="5" id="KW-0520">NAD</keyword>
<accession>A0A645DN87</accession>